<dbReference type="InterPro" id="IPR051681">
    <property type="entry name" value="Ser/Thr_Kinases-Pseudokinases"/>
</dbReference>
<accession>A0A2I1GKH9</accession>
<sequence length="193" mass="22192">MQYANDGDLQNYLEKKFKELTWDDKKKLAFQIAEGLHYLHDENILHRDLHSKNIVIHDGNAKITDFGISKIQDNNTTANIGTIGVAPYIEPKRLSDPKYVYTKPSDIYSFGVLMWEISSGEPPFKGCDNQTVAISVSMGNRETPVPNTPEGYENLYKNCWKQEPKERPDIKEVLNEFKNMKVENKGICNVFIY</sequence>
<organism evidence="2 3">
    <name type="scientific">Rhizophagus irregularis</name>
    <dbReference type="NCBI Taxonomy" id="588596"/>
    <lineage>
        <taxon>Eukaryota</taxon>
        <taxon>Fungi</taxon>
        <taxon>Fungi incertae sedis</taxon>
        <taxon>Mucoromycota</taxon>
        <taxon>Glomeromycotina</taxon>
        <taxon>Glomeromycetes</taxon>
        <taxon>Glomerales</taxon>
        <taxon>Glomeraceae</taxon>
        <taxon>Rhizophagus</taxon>
    </lineage>
</organism>
<dbReference type="VEuPathDB" id="FungiDB:RhiirFUN_011190"/>
<evidence type="ECO:0000313" key="2">
    <source>
        <dbReference type="EMBL" id="PKY47140.1"/>
    </source>
</evidence>
<dbReference type="Proteomes" id="UP000234323">
    <property type="component" value="Unassembled WGS sequence"/>
</dbReference>
<dbReference type="SUPFAM" id="SSF56112">
    <property type="entry name" value="Protein kinase-like (PK-like)"/>
    <property type="match status" value="1"/>
</dbReference>
<proteinExistence type="predicted"/>
<keyword evidence="2" id="KW-0418">Kinase</keyword>
<reference evidence="2 3" key="1">
    <citation type="submission" date="2015-10" db="EMBL/GenBank/DDBJ databases">
        <title>Genome analyses suggest a sexual origin of heterokaryosis in a supposedly ancient asexual fungus.</title>
        <authorList>
            <person name="Ropars J."/>
            <person name="Sedzielewska K."/>
            <person name="Noel J."/>
            <person name="Charron P."/>
            <person name="Farinelli L."/>
            <person name="Marton T."/>
            <person name="Kruger M."/>
            <person name="Pelin A."/>
            <person name="Brachmann A."/>
            <person name="Corradi N."/>
        </authorList>
    </citation>
    <scope>NUCLEOTIDE SEQUENCE [LARGE SCALE GENOMIC DNA]</scope>
    <source>
        <strain evidence="2 3">A4</strain>
    </source>
</reference>
<dbReference type="PROSITE" id="PS50011">
    <property type="entry name" value="PROTEIN_KINASE_DOM"/>
    <property type="match status" value="1"/>
</dbReference>
<dbReference type="PANTHER" id="PTHR44329">
    <property type="entry name" value="SERINE/THREONINE-PROTEIN KINASE TNNI3K-RELATED"/>
    <property type="match status" value="1"/>
</dbReference>
<dbReference type="InterPro" id="IPR001245">
    <property type="entry name" value="Ser-Thr/Tyr_kinase_cat_dom"/>
</dbReference>
<feature type="domain" description="Protein kinase" evidence="1">
    <location>
        <begin position="1"/>
        <end position="192"/>
    </location>
</feature>
<dbReference type="Gene3D" id="1.10.510.10">
    <property type="entry name" value="Transferase(Phosphotransferase) domain 1"/>
    <property type="match status" value="1"/>
</dbReference>
<name>A0A2I1GKH9_9GLOM</name>
<dbReference type="InterPro" id="IPR011009">
    <property type="entry name" value="Kinase-like_dom_sf"/>
</dbReference>
<evidence type="ECO:0000259" key="1">
    <source>
        <dbReference type="PROSITE" id="PS50011"/>
    </source>
</evidence>
<dbReference type="InterPro" id="IPR000719">
    <property type="entry name" value="Prot_kinase_dom"/>
</dbReference>
<dbReference type="Pfam" id="PF07714">
    <property type="entry name" value="PK_Tyr_Ser-Thr"/>
    <property type="match status" value="1"/>
</dbReference>
<keyword evidence="3" id="KW-1185">Reference proteome</keyword>
<dbReference type="GO" id="GO:0004674">
    <property type="term" value="F:protein serine/threonine kinase activity"/>
    <property type="evidence" value="ECO:0007669"/>
    <property type="project" value="TreeGrafter"/>
</dbReference>
<keyword evidence="2" id="KW-0808">Transferase</keyword>
<dbReference type="GO" id="GO:0005524">
    <property type="term" value="F:ATP binding"/>
    <property type="evidence" value="ECO:0007669"/>
    <property type="project" value="InterPro"/>
</dbReference>
<dbReference type="VEuPathDB" id="FungiDB:FUN_014973"/>
<gene>
    <name evidence="2" type="ORF">RhiirA4_320916</name>
</gene>
<protein>
    <submittedName>
        <fullName evidence="2">Kinase-like protein</fullName>
    </submittedName>
</protein>
<dbReference type="PANTHER" id="PTHR44329:SF293">
    <property type="entry name" value="MITOGEN-ACTIVATED PROTEIN KINASE KINASE KINASE"/>
    <property type="match status" value="1"/>
</dbReference>
<evidence type="ECO:0000313" key="3">
    <source>
        <dbReference type="Proteomes" id="UP000234323"/>
    </source>
</evidence>
<comment type="caution">
    <text evidence="2">The sequence shown here is derived from an EMBL/GenBank/DDBJ whole genome shotgun (WGS) entry which is preliminary data.</text>
</comment>
<dbReference type="PRINTS" id="PR00109">
    <property type="entry name" value="TYRKINASE"/>
</dbReference>
<dbReference type="AlphaFoldDB" id="A0A2I1GKH9"/>
<dbReference type="EMBL" id="LLXI01000520">
    <property type="protein sequence ID" value="PKY47140.1"/>
    <property type="molecule type" value="Genomic_DNA"/>
</dbReference>